<feature type="active site" description="Nucleophile" evidence="4">
    <location>
        <position position="60"/>
    </location>
</feature>
<evidence type="ECO:0000256" key="2">
    <source>
        <dbReference type="ARBA" id="ARBA00022963"/>
    </source>
</evidence>
<dbReference type="InterPro" id="IPR043864">
    <property type="entry name" value="Omp85-like_dom"/>
</dbReference>
<dbReference type="Pfam" id="PF01734">
    <property type="entry name" value="Patatin"/>
    <property type="match status" value="1"/>
</dbReference>
<dbReference type="EMBL" id="LSFM01000023">
    <property type="protein sequence ID" value="OBY63043.1"/>
    <property type="molecule type" value="Genomic_DNA"/>
</dbReference>
<dbReference type="Proteomes" id="UP000092584">
    <property type="component" value="Unassembled WGS sequence"/>
</dbReference>
<dbReference type="OrthoDB" id="9770965at2"/>
<protein>
    <submittedName>
        <fullName evidence="6">Patatin</fullName>
    </submittedName>
</protein>
<evidence type="ECO:0000313" key="6">
    <source>
        <dbReference type="EMBL" id="OBY63043.1"/>
    </source>
</evidence>
<dbReference type="InterPro" id="IPR002641">
    <property type="entry name" value="PNPLA_dom"/>
</dbReference>
<dbReference type="PROSITE" id="PS51635">
    <property type="entry name" value="PNPLA"/>
    <property type="match status" value="1"/>
</dbReference>
<evidence type="ECO:0000259" key="5">
    <source>
        <dbReference type="PROSITE" id="PS51635"/>
    </source>
</evidence>
<feature type="domain" description="PNPLA" evidence="5">
    <location>
        <begin position="27"/>
        <end position="217"/>
    </location>
</feature>
<dbReference type="STRING" id="1774273.LPB03_12995"/>
<evidence type="ECO:0000256" key="3">
    <source>
        <dbReference type="ARBA" id="ARBA00023098"/>
    </source>
</evidence>
<dbReference type="CDD" id="cd07205">
    <property type="entry name" value="Pat_PNPLA6_PNPLA7_NTE1_like"/>
    <property type="match status" value="1"/>
</dbReference>
<dbReference type="PANTHER" id="PTHR14226">
    <property type="entry name" value="NEUROPATHY TARGET ESTERASE/SWISS CHEESE D.MELANOGASTER"/>
    <property type="match status" value="1"/>
</dbReference>
<dbReference type="InterPro" id="IPR050301">
    <property type="entry name" value="NTE"/>
</dbReference>
<accession>A0A1B8TTP4</accession>
<dbReference type="Gene3D" id="3.40.1090.10">
    <property type="entry name" value="Cytosolic phospholipase A2 catalytic domain"/>
    <property type="match status" value="2"/>
</dbReference>
<dbReference type="Gene3D" id="2.40.160.50">
    <property type="entry name" value="membrane protein fhac: a member of the omp85/tpsb transporter family"/>
    <property type="match status" value="1"/>
</dbReference>
<feature type="short sequence motif" description="GXSXG" evidence="4">
    <location>
        <begin position="58"/>
        <end position="62"/>
    </location>
</feature>
<keyword evidence="1 4" id="KW-0378">Hydrolase</keyword>
<sequence>MKNKLFLLIYVIPMFLFAQQKQPKVGLVLSGGGAKGFAHIAVLKEIDKAGIQLDYIGGTSMGAIIGGMYAAGYSADQIEKIILETDFQTLLRDKLPRSSETFFEKEFGEKTVITLPADGGKIGLPRAISRGQNVLNLLSELLDGADGDLDFSKLSVPFFCIATDVENGAPVILEKGFLPLALRASGSFPSLLNPIEIDGKLLVDGGISNNFPVSIMKAKGIDIVIGVDVEGELFEKDKINSAVALLNQIMSYQMYSKSDEEIKKLDVYIHPEIFQYSVVDFDKKIEILEKGTIEASKFEKIFKEIANKQTIKRKRKIIEYTEKKLLVSNIEIYGSENYTRAYVLGKLNMKTGDSLSRKEITKKIGLLSATRNYDRIEYNFIEKVDGSFIVDFLLKESKENATLKLGAHYDLLYKSGVLAKYSRKNLIANNDLLSLDVVLGDNIRYNLNYFVDNGFYVSYGFKSRYNHFRDNAKFNLASTNIPSLSTINLNYTDITNQLFFQTTFNRKFALGLGLEHKYLKAKTETLNTNGNETIIDNSNYYSVFGYLKLDTYDKKYFATKGYFADLNMKWYLNSSDFNNNFKSFAQTKGTLGFATTFFKKLTFQNTNEAGFTLNNPASNVFDFYLGSYNQNFINTFVSLYGYNFAELSDNSFLKSEFNLRYRFYNRHYASFIANYARLEDNVFKNLELFENVKSGYAIGYSYDSFLGPLEIKYTWSPDTKDGFWLFNLGFWF</sequence>
<dbReference type="SUPFAM" id="SSF52151">
    <property type="entry name" value="FabD/lysophospholipase-like"/>
    <property type="match status" value="1"/>
</dbReference>
<gene>
    <name evidence="6" type="ORF">LPB3_13010</name>
</gene>
<dbReference type="InterPro" id="IPR016035">
    <property type="entry name" value="Acyl_Trfase/lysoPLipase"/>
</dbReference>
<reference evidence="7" key="1">
    <citation type="submission" date="2016-02" db="EMBL/GenBank/DDBJ databases">
        <authorList>
            <person name="Shin S.-K."/>
            <person name="Yi H."/>
            <person name="Kim E."/>
        </authorList>
    </citation>
    <scope>NUCLEOTIDE SEQUENCE [LARGE SCALE GENOMIC DNA]</scope>
    <source>
        <strain evidence="7">LPB0003</strain>
    </source>
</reference>
<comment type="caution">
    <text evidence="6">The sequence shown here is derived from an EMBL/GenBank/DDBJ whole genome shotgun (WGS) entry which is preliminary data.</text>
</comment>
<keyword evidence="7" id="KW-1185">Reference proteome</keyword>
<dbReference type="Pfam" id="PF19143">
    <property type="entry name" value="Omp85_2"/>
    <property type="match status" value="1"/>
</dbReference>
<dbReference type="KEGG" id="pob:LPB03_12995"/>
<dbReference type="GO" id="GO:0016042">
    <property type="term" value="P:lipid catabolic process"/>
    <property type="evidence" value="ECO:0007669"/>
    <property type="project" value="UniProtKB-UniRule"/>
</dbReference>
<feature type="short sequence motif" description="GXGXXG" evidence="4">
    <location>
        <begin position="31"/>
        <end position="36"/>
    </location>
</feature>
<dbReference type="PANTHER" id="PTHR14226:SF76">
    <property type="entry name" value="NTE FAMILY PROTEIN RSSA"/>
    <property type="match status" value="1"/>
</dbReference>
<proteinExistence type="predicted"/>
<dbReference type="RefSeq" id="WP_065320020.1">
    <property type="nucleotide sequence ID" value="NZ_CP017477.1"/>
</dbReference>
<keyword evidence="2 4" id="KW-0442">Lipid degradation</keyword>
<dbReference type="AlphaFoldDB" id="A0A1B8TTP4"/>
<evidence type="ECO:0000313" key="7">
    <source>
        <dbReference type="Proteomes" id="UP000092584"/>
    </source>
</evidence>
<name>A0A1B8TTP4_9FLAO</name>
<dbReference type="GO" id="GO:0016787">
    <property type="term" value="F:hydrolase activity"/>
    <property type="evidence" value="ECO:0007669"/>
    <property type="project" value="UniProtKB-UniRule"/>
</dbReference>
<evidence type="ECO:0000256" key="4">
    <source>
        <dbReference type="PROSITE-ProRule" id="PRU01161"/>
    </source>
</evidence>
<feature type="short sequence motif" description="DGA/G" evidence="4">
    <location>
        <begin position="204"/>
        <end position="206"/>
    </location>
</feature>
<evidence type="ECO:0000256" key="1">
    <source>
        <dbReference type="ARBA" id="ARBA00022801"/>
    </source>
</evidence>
<feature type="active site" description="Proton acceptor" evidence="4">
    <location>
        <position position="204"/>
    </location>
</feature>
<keyword evidence="3 4" id="KW-0443">Lipid metabolism</keyword>
<organism evidence="6 7">
    <name type="scientific">Polaribacter vadi</name>
    <dbReference type="NCBI Taxonomy" id="1774273"/>
    <lineage>
        <taxon>Bacteria</taxon>
        <taxon>Pseudomonadati</taxon>
        <taxon>Bacteroidota</taxon>
        <taxon>Flavobacteriia</taxon>
        <taxon>Flavobacteriales</taxon>
        <taxon>Flavobacteriaceae</taxon>
    </lineage>
</organism>